<evidence type="ECO:0000256" key="7">
    <source>
        <dbReference type="SAM" id="MobiDB-lite"/>
    </source>
</evidence>
<dbReference type="GO" id="GO:0005337">
    <property type="term" value="F:nucleoside transmembrane transporter activity"/>
    <property type="evidence" value="ECO:0007669"/>
    <property type="project" value="InterPro"/>
</dbReference>
<evidence type="ECO:0000313" key="9">
    <source>
        <dbReference type="EMBL" id="GFS23071.1"/>
    </source>
</evidence>
<dbReference type="InterPro" id="IPR002259">
    <property type="entry name" value="Eqnu_transpt"/>
</dbReference>
<dbReference type="GO" id="GO:0008504">
    <property type="term" value="F:monoamine transmembrane transporter activity"/>
    <property type="evidence" value="ECO:0007669"/>
    <property type="project" value="TreeGrafter"/>
</dbReference>
<evidence type="ECO:0000256" key="6">
    <source>
        <dbReference type="ARBA" id="ARBA00023136"/>
    </source>
</evidence>
<dbReference type="Proteomes" id="UP000762676">
    <property type="component" value="Unassembled WGS sequence"/>
</dbReference>
<dbReference type="PANTHER" id="PTHR10332">
    <property type="entry name" value="EQUILIBRATIVE NUCLEOSIDE TRANSPORTER"/>
    <property type="match status" value="1"/>
</dbReference>
<dbReference type="GO" id="GO:0005886">
    <property type="term" value="C:plasma membrane"/>
    <property type="evidence" value="ECO:0007669"/>
    <property type="project" value="TreeGrafter"/>
</dbReference>
<evidence type="ECO:0000256" key="8">
    <source>
        <dbReference type="SAM" id="Phobius"/>
    </source>
</evidence>
<keyword evidence="3" id="KW-0813">Transport</keyword>
<evidence type="ECO:0000256" key="3">
    <source>
        <dbReference type="ARBA" id="ARBA00022448"/>
    </source>
</evidence>
<keyword evidence="4 8" id="KW-0812">Transmembrane</keyword>
<gene>
    <name evidence="9" type="ORF">ElyMa_003380000</name>
</gene>
<feature type="compositionally biased region" description="Polar residues" evidence="7">
    <location>
        <begin position="53"/>
        <end position="80"/>
    </location>
</feature>
<proteinExistence type="inferred from homology"/>
<feature type="region of interest" description="Disordered" evidence="7">
    <location>
        <begin position="1"/>
        <end position="31"/>
    </location>
</feature>
<dbReference type="PANTHER" id="PTHR10332:SF10">
    <property type="entry name" value="EQUILIBRATIVE NUCLEOSIDE TRANSPORTER 4"/>
    <property type="match status" value="1"/>
</dbReference>
<dbReference type="AlphaFoldDB" id="A0AAV4JL78"/>
<sequence>MPKKSGGAGRAWTYSRMSLTSPGADQRNKITRPLPTSEFDQQHQQTILMSQMQTSQSRLQSSTWDANSCQNSPQSSSFGANPTPLHNFRSGFLSQTAGSDNIRSTSQPTELNNFRPSSLLPQQPGTGLRGSPQMAVNNPLSNSFPDRPCAVAAPTPRPPRHLDLQAKTTASPEVHPRRELRHYAEVNLRSSNFLSPEAPRDKGGKIYAAFVLGGVGYMLPFTCFVIAVDFYQSRYPGSTIIFDLTLATILAGTVGILFNNIMIEAVSLTSRVTFGYVTSSTLLLLLTTCDLGLSLFTARDGYWVTLACVAVVAVGCAGEPFELSCTD</sequence>
<feature type="region of interest" description="Disordered" evidence="7">
    <location>
        <begin position="53"/>
        <end position="117"/>
    </location>
</feature>
<evidence type="ECO:0000256" key="1">
    <source>
        <dbReference type="ARBA" id="ARBA00004141"/>
    </source>
</evidence>
<reference evidence="9 10" key="1">
    <citation type="journal article" date="2021" name="Elife">
        <title>Chloroplast acquisition without the gene transfer in kleptoplastic sea slugs, Plakobranchus ocellatus.</title>
        <authorList>
            <person name="Maeda T."/>
            <person name="Takahashi S."/>
            <person name="Yoshida T."/>
            <person name="Shimamura S."/>
            <person name="Takaki Y."/>
            <person name="Nagai Y."/>
            <person name="Toyoda A."/>
            <person name="Suzuki Y."/>
            <person name="Arimoto A."/>
            <person name="Ishii H."/>
            <person name="Satoh N."/>
            <person name="Nishiyama T."/>
            <person name="Hasebe M."/>
            <person name="Maruyama T."/>
            <person name="Minagawa J."/>
            <person name="Obokata J."/>
            <person name="Shigenobu S."/>
        </authorList>
    </citation>
    <scope>NUCLEOTIDE SEQUENCE [LARGE SCALE GENOMIC DNA]</scope>
</reference>
<feature type="transmembrane region" description="Helical" evidence="8">
    <location>
        <begin position="240"/>
        <end position="262"/>
    </location>
</feature>
<organism evidence="9 10">
    <name type="scientific">Elysia marginata</name>
    <dbReference type="NCBI Taxonomy" id="1093978"/>
    <lineage>
        <taxon>Eukaryota</taxon>
        <taxon>Metazoa</taxon>
        <taxon>Spiralia</taxon>
        <taxon>Lophotrochozoa</taxon>
        <taxon>Mollusca</taxon>
        <taxon>Gastropoda</taxon>
        <taxon>Heterobranchia</taxon>
        <taxon>Euthyneura</taxon>
        <taxon>Panpulmonata</taxon>
        <taxon>Sacoglossa</taxon>
        <taxon>Placobranchoidea</taxon>
        <taxon>Plakobranchidae</taxon>
        <taxon>Elysia</taxon>
    </lineage>
</organism>
<evidence type="ECO:0000313" key="10">
    <source>
        <dbReference type="Proteomes" id="UP000762676"/>
    </source>
</evidence>
<dbReference type="EMBL" id="BMAT01006959">
    <property type="protein sequence ID" value="GFS23071.1"/>
    <property type="molecule type" value="Genomic_DNA"/>
</dbReference>
<comment type="subcellular location">
    <subcellularLocation>
        <location evidence="1">Membrane</location>
        <topology evidence="1">Multi-pass membrane protein</topology>
    </subcellularLocation>
</comment>
<keyword evidence="10" id="KW-1185">Reference proteome</keyword>
<comment type="caution">
    <text evidence="9">The sequence shown here is derived from an EMBL/GenBank/DDBJ whole genome shotgun (WGS) entry which is preliminary data.</text>
</comment>
<protein>
    <submittedName>
        <fullName evidence="9">Equilibrative nucleoside transporter 4</fullName>
    </submittedName>
</protein>
<evidence type="ECO:0000256" key="2">
    <source>
        <dbReference type="ARBA" id="ARBA00007965"/>
    </source>
</evidence>
<accession>A0AAV4JL78</accession>
<evidence type="ECO:0000256" key="5">
    <source>
        <dbReference type="ARBA" id="ARBA00022989"/>
    </source>
</evidence>
<comment type="similarity">
    <text evidence="2">Belongs to the SLC29A/ENT transporter (TC 2.A.57) family.</text>
</comment>
<feature type="transmembrane region" description="Helical" evidence="8">
    <location>
        <begin position="302"/>
        <end position="321"/>
    </location>
</feature>
<evidence type="ECO:0000256" key="4">
    <source>
        <dbReference type="ARBA" id="ARBA00022692"/>
    </source>
</evidence>
<keyword evidence="5 8" id="KW-1133">Transmembrane helix</keyword>
<keyword evidence="6 8" id="KW-0472">Membrane</keyword>
<feature type="compositionally biased region" description="Polar residues" evidence="7">
    <location>
        <begin position="92"/>
        <end position="117"/>
    </location>
</feature>
<feature type="transmembrane region" description="Helical" evidence="8">
    <location>
        <begin position="274"/>
        <end position="296"/>
    </location>
</feature>
<name>A0AAV4JL78_9GAST</name>
<feature type="transmembrane region" description="Helical" evidence="8">
    <location>
        <begin position="206"/>
        <end position="228"/>
    </location>
</feature>